<dbReference type="RefSeq" id="XP_026222674.1">
    <property type="nucleotide sequence ID" value="XM_026366889.1"/>
</dbReference>
<dbReference type="AlphaFoldDB" id="A0A3Q1K3S2"/>
<feature type="region of interest" description="Disordered" evidence="1">
    <location>
        <begin position="451"/>
        <end position="478"/>
    </location>
</feature>
<organism evidence="3 4">
    <name type="scientific">Anabas testudineus</name>
    <name type="common">Climbing perch</name>
    <name type="synonym">Anthias testudineus</name>
    <dbReference type="NCBI Taxonomy" id="64144"/>
    <lineage>
        <taxon>Eukaryota</taxon>
        <taxon>Metazoa</taxon>
        <taxon>Chordata</taxon>
        <taxon>Craniata</taxon>
        <taxon>Vertebrata</taxon>
        <taxon>Euteleostomi</taxon>
        <taxon>Actinopterygii</taxon>
        <taxon>Neopterygii</taxon>
        <taxon>Teleostei</taxon>
        <taxon>Neoteleostei</taxon>
        <taxon>Acanthomorphata</taxon>
        <taxon>Anabantaria</taxon>
        <taxon>Anabantiformes</taxon>
        <taxon>Anabantoidei</taxon>
        <taxon>Anabantidae</taxon>
        <taxon>Anabas</taxon>
    </lineage>
</organism>
<dbReference type="PANTHER" id="PTHR38653:SF1">
    <property type="entry name" value="GENE 572-RELATED"/>
    <property type="match status" value="1"/>
</dbReference>
<keyword evidence="4" id="KW-1185">Reference proteome</keyword>
<dbReference type="InParanoid" id="A0A3Q1K3S2"/>
<dbReference type="CTD" id="148345"/>
<evidence type="ECO:0000259" key="2">
    <source>
        <dbReference type="Pfam" id="PF15094"/>
    </source>
</evidence>
<feature type="region of interest" description="Disordered" evidence="1">
    <location>
        <begin position="387"/>
        <end position="420"/>
    </location>
</feature>
<reference evidence="3" key="3">
    <citation type="submission" date="2025-09" db="UniProtKB">
        <authorList>
            <consortium name="Ensembl"/>
        </authorList>
    </citation>
    <scope>IDENTIFICATION</scope>
</reference>
<dbReference type="Proteomes" id="UP000265040">
    <property type="component" value="Chromosome 7"/>
</dbReference>
<dbReference type="PANTHER" id="PTHR38653">
    <property type="entry name" value="GENE 572-RELATED"/>
    <property type="match status" value="1"/>
</dbReference>
<dbReference type="Ensembl" id="ENSATET00000025840.3">
    <property type="protein sequence ID" value="ENSATEP00000025426.2"/>
    <property type="gene ID" value="ENSATEG00000017633.3"/>
</dbReference>
<dbReference type="Pfam" id="PF15094">
    <property type="entry name" value="DUF4556"/>
    <property type="match status" value="1"/>
</dbReference>
<evidence type="ECO:0000256" key="1">
    <source>
        <dbReference type="SAM" id="MobiDB-lite"/>
    </source>
</evidence>
<sequence length="505" mass="56947">MDHKEGYSIFLTIIVLQCFITRSAFSIQKREWVDDQTAKLTEGDVACFSDYMEMWIHRARIEGLILWLSGALEIQIHLDALDHINLQLSACGYSLHKDPDMNFIFRVSYTGCLVQQQHSFHVLKLNLVKRINRFGHRPHSFIMTCPVVSVVPNREQIQCDPEYIQVIRQVPYDNWNNELHWSLSLSDHLIVALEDASLIQMNVDMNGPDITVQGRRTEVLSPVNVMENEGEFLALKLVSGQYAYSMEATCPKVTTDTAEQTVLHIFKRHMGLTKRGSYDNEGLTLSNVLVNQTDDFTVHDTSGFVILVIPTDQILQTKTCTESKQLMQPFYRVDVVLTFRETNHKMHWTMENMLPCTALSATSHITPSPGSNTTALSTFNLKAAREDHTTVPKLNDRAPAEELTAEFSTTSSPHAQTEGSSFHFHTEVVSDQGGNVSAGFNSAPVSSISEFHKTTPSTNTSAQPNSLESSGVTKPSTSFHTTYQQFNTTRENKDQQGQKGLKWIW</sequence>
<dbReference type="GeneTree" id="ENSGT00390000003592"/>
<feature type="compositionally biased region" description="Polar residues" evidence="1">
    <location>
        <begin position="406"/>
        <end position="420"/>
    </location>
</feature>
<protein>
    <recommendedName>
        <fullName evidence="2">CIROZ beta domain-containing protein</fullName>
    </recommendedName>
</protein>
<dbReference type="OrthoDB" id="8946479at2759"/>
<feature type="region of interest" description="Disordered" evidence="1">
    <location>
        <begin position="486"/>
        <end position="505"/>
    </location>
</feature>
<dbReference type="InterPro" id="IPR049521">
    <property type="entry name" value="CIROZ_b"/>
</dbReference>
<reference evidence="3" key="1">
    <citation type="submission" date="2021-04" db="EMBL/GenBank/DDBJ databases">
        <authorList>
            <consortium name="Wellcome Sanger Institute Data Sharing"/>
        </authorList>
    </citation>
    <scope>NUCLEOTIDE SEQUENCE [LARGE SCALE GENOMIC DNA]</scope>
</reference>
<accession>A0A3Q1K3S2</accession>
<evidence type="ECO:0000313" key="4">
    <source>
        <dbReference type="Proteomes" id="UP000265040"/>
    </source>
</evidence>
<proteinExistence type="predicted"/>
<dbReference type="RefSeq" id="XP_026222675.1">
    <property type="nucleotide sequence ID" value="XM_026366890.1"/>
</dbReference>
<feature type="domain" description="CIROZ beta" evidence="2">
    <location>
        <begin position="258"/>
        <end position="356"/>
    </location>
</feature>
<dbReference type="GeneID" id="113166748"/>
<name>A0A3Q1K3S2_ANATE</name>
<dbReference type="InterPro" id="IPR027956">
    <property type="entry name" value="CIROZ"/>
</dbReference>
<reference evidence="3" key="2">
    <citation type="submission" date="2025-08" db="UniProtKB">
        <authorList>
            <consortium name="Ensembl"/>
        </authorList>
    </citation>
    <scope>IDENTIFICATION</scope>
</reference>
<evidence type="ECO:0000313" key="3">
    <source>
        <dbReference type="Ensembl" id="ENSATEP00000025426.2"/>
    </source>
</evidence>
<feature type="compositionally biased region" description="Basic and acidic residues" evidence="1">
    <location>
        <begin position="387"/>
        <end position="400"/>
    </location>
</feature>